<dbReference type="SUPFAM" id="SSF143791">
    <property type="entry name" value="DUSP-like"/>
    <property type="match status" value="1"/>
</dbReference>
<dbReference type="GO" id="GO:0016579">
    <property type="term" value="P:protein deubiquitination"/>
    <property type="evidence" value="ECO:0007669"/>
    <property type="project" value="InterPro"/>
</dbReference>
<dbReference type="PANTHER" id="PTHR24006:SF722">
    <property type="entry name" value="UBIQUITIN CARBOXYL-TERMINAL HYDROLASE 48"/>
    <property type="match status" value="1"/>
</dbReference>
<reference evidence="11 12" key="1">
    <citation type="submission" date="2019-08" db="EMBL/GenBank/DDBJ databases">
        <title>Whole genome of Aphis craccivora.</title>
        <authorList>
            <person name="Voronova N.V."/>
            <person name="Shulinski R.S."/>
            <person name="Bandarenka Y.V."/>
            <person name="Zhorov D.G."/>
            <person name="Warner D."/>
        </authorList>
    </citation>
    <scope>NUCLEOTIDE SEQUENCE [LARGE SCALE GENOMIC DNA]</scope>
    <source>
        <strain evidence="11">180601</strain>
        <tissue evidence="11">Whole Body</tissue>
    </source>
</reference>
<dbReference type="InterPro" id="IPR001394">
    <property type="entry name" value="Peptidase_C19_UCH"/>
</dbReference>
<dbReference type="PROSITE" id="PS00972">
    <property type="entry name" value="USP_1"/>
    <property type="match status" value="1"/>
</dbReference>
<dbReference type="AlphaFoldDB" id="A0A6G0YUR6"/>
<evidence type="ECO:0000256" key="2">
    <source>
        <dbReference type="ARBA" id="ARBA00004123"/>
    </source>
</evidence>
<keyword evidence="7" id="KW-0378">Hydrolase</keyword>
<dbReference type="GO" id="GO:0005634">
    <property type="term" value="C:nucleus"/>
    <property type="evidence" value="ECO:0007669"/>
    <property type="project" value="UniProtKB-SubCell"/>
</dbReference>
<comment type="similarity">
    <text evidence="3">Belongs to the peptidase C19 family.</text>
</comment>
<comment type="caution">
    <text evidence="11">The sequence shown here is derived from an EMBL/GenBank/DDBJ whole genome shotgun (WGS) entry which is preliminary data.</text>
</comment>
<proteinExistence type="inferred from homology"/>
<evidence type="ECO:0000256" key="8">
    <source>
        <dbReference type="ARBA" id="ARBA00022807"/>
    </source>
</evidence>
<dbReference type="CDD" id="cd02668">
    <property type="entry name" value="Peptidase_C19L"/>
    <property type="match status" value="1"/>
</dbReference>
<protein>
    <recommendedName>
        <fullName evidence="4">ubiquitinyl hydrolase 1</fullName>
        <ecNumber evidence="4">3.4.19.12</ecNumber>
    </recommendedName>
</protein>
<dbReference type="Gene3D" id="3.90.70.10">
    <property type="entry name" value="Cysteine proteinases"/>
    <property type="match status" value="1"/>
</dbReference>
<feature type="domain" description="USP" evidence="10">
    <location>
        <begin position="90"/>
        <end position="428"/>
    </location>
</feature>
<gene>
    <name evidence="11" type="ORF">FWK35_00025577</name>
</gene>
<evidence type="ECO:0000256" key="4">
    <source>
        <dbReference type="ARBA" id="ARBA00012759"/>
    </source>
</evidence>
<dbReference type="Proteomes" id="UP000478052">
    <property type="component" value="Unassembled WGS sequence"/>
</dbReference>
<dbReference type="SUPFAM" id="SSF54236">
    <property type="entry name" value="Ubiquitin-like"/>
    <property type="match status" value="1"/>
</dbReference>
<accession>A0A6G0YUR6</accession>
<dbReference type="SUPFAM" id="SSF54001">
    <property type="entry name" value="Cysteine proteinases"/>
    <property type="match status" value="1"/>
</dbReference>
<evidence type="ECO:0000313" key="11">
    <source>
        <dbReference type="EMBL" id="KAF0761749.1"/>
    </source>
</evidence>
<dbReference type="PANTHER" id="PTHR24006">
    <property type="entry name" value="UBIQUITIN CARBOXYL-TERMINAL HYDROLASE"/>
    <property type="match status" value="1"/>
</dbReference>
<organism evidence="11 12">
    <name type="scientific">Aphis craccivora</name>
    <name type="common">Cowpea aphid</name>
    <dbReference type="NCBI Taxonomy" id="307492"/>
    <lineage>
        <taxon>Eukaryota</taxon>
        <taxon>Metazoa</taxon>
        <taxon>Ecdysozoa</taxon>
        <taxon>Arthropoda</taxon>
        <taxon>Hexapoda</taxon>
        <taxon>Insecta</taxon>
        <taxon>Pterygota</taxon>
        <taxon>Neoptera</taxon>
        <taxon>Paraneoptera</taxon>
        <taxon>Hemiptera</taxon>
        <taxon>Sternorrhyncha</taxon>
        <taxon>Aphidomorpha</taxon>
        <taxon>Aphidoidea</taxon>
        <taxon>Aphididae</taxon>
        <taxon>Aphidini</taxon>
        <taxon>Aphis</taxon>
        <taxon>Aphis</taxon>
    </lineage>
</organism>
<dbReference type="EC" id="3.4.19.12" evidence="4"/>
<dbReference type="InterPro" id="IPR028889">
    <property type="entry name" value="USP"/>
</dbReference>
<dbReference type="InterPro" id="IPR050164">
    <property type="entry name" value="Peptidase_C19"/>
</dbReference>
<dbReference type="InterPro" id="IPR033841">
    <property type="entry name" value="Pep_USP48"/>
</dbReference>
<evidence type="ECO:0000259" key="10">
    <source>
        <dbReference type="PROSITE" id="PS50235"/>
    </source>
</evidence>
<dbReference type="InterPro" id="IPR029071">
    <property type="entry name" value="Ubiquitin-like_domsf"/>
</dbReference>
<dbReference type="InterPro" id="IPR035927">
    <property type="entry name" value="DUSP-like_sf"/>
</dbReference>
<name>A0A6G0YUR6_APHCR</name>
<evidence type="ECO:0000256" key="7">
    <source>
        <dbReference type="ARBA" id="ARBA00022801"/>
    </source>
</evidence>
<keyword evidence="6" id="KW-0833">Ubl conjugation pathway</keyword>
<dbReference type="GO" id="GO:0006508">
    <property type="term" value="P:proteolysis"/>
    <property type="evidence" value="ECO:0007669"/>
    <property type="project" value="UniProtKB-KW"/>
</dbReference>
<dbReference type="InterPro" id="IPR018200">
    <property type="entry name" value="USP_CS"/>
</dbReference>
<keyword evidence="5" id="KW-0645">Protease</keyword>
<evidence type="ECO:0000256" key="5">
    <source>
        <dbReference type="ARBA" id="ARBA00022670"/>
    </source>
</evidence>
<evidence type="ECO:0000256" key="9">
    <source>
        <dbReference type="ARBA" id="ARBA00023242"/>
    </source>
</evidence>
<evidence type="ECO:0000256" key="1">
    <source>
        <dbReference type="ARBA" id="ARBA00000707"/>
    </source>
</evidence>
<comment type="catalytic activity">
    <reaction evidence="1">
        <text>Thiol-dependent hydrolysis of ester, thioester, amide, peptide and isopeptide bonds formed by the C-terminal Gly of ubiquitin (a 76-residue protein attached to proteins as an intracellular targeting signal).</text>
        <dbReference type="EC" id="3.4.19.12"/>
    </reaction>
</comment>
<keyword evidence="8" id="KW-0788">Thiol protease</keyword>
<sequence>MFIMRIKKSIAEKRKQWSWAEDIHPDDINDSHISQTFFLEHPRCKPLSNHRACSNNPFCLSGLGEPRWLQNNVFPVKVSELEIREINSFCGLKNLGATCYINSLLQLWFHNLQVRNAILKWNPMEDETEKHNPTLFIENGYEPTTSVGQLQLIFALMLKGKQKTINPEAFIKSLKIDTTIEQDAEEFSNLLLTTLENKFNEQTNVSVRNMVENNLLGGYQSIITCLTCKTESASHSTFRHLSLSIEGHQTLDDSLKDYFKEELLAGDDQYFCDECQGKQNATRKMYLNKLPRVFSFQLMRFVYNKKSMQKIKLNTFIRFPQTLDMVQYLSLPNKHNATSRKNYKYNLYAVLIHKGSSANCGHYVAQIKDNATKQWYQFNDDKVEKLTIKGFNLCTDDELNKFKSTKNIKNHNEELQSTDAYMLVYLKDIKTKNQKTKSISCKLSPRLTQLVNTCNKNFENKILEGKQNKIFEQQILSLFNEVKNNCVNEDGDIISLQWLKYFMKMNPNETIKKIDNNAILCKHNLMDPEKVSSVKYIGSDFADKLYGIFQGGPRLKLRSSLCKVCVRNKCAQMYTKILILQQNEFIATILDNWSQTDNTNSKNRETSYWVGNETIKYWHKKYFDSFKTFLNTSDVLPNMTLPINYDTLSAEYEPYSSLCKQIAEKLSEDMKQENVHNMTIDAESMIKLTYNNNCSGESDTEAECKDNSLLNTSFDEALENNCYAYLQNMNNTKHIRPWRFNSDIICKHGNMTIEKDSKKLVPKEVIDIFQTYFPKVSWFDKTTVPCNTCKNMEFQFRMYKCIRILLAKIENYIFNGLLWNSERDVFSIQHSPYACISPEFLEAFRNFVRTPLEGPVPVMIKNKILLCNDHNKLLYHPMLSLSPTEYDYNKLVFVTKKEWKLLIKCFEVDFCIFVNFNNQNLFKLSNPEVCETCRQKKIQEDEMNELKYINAEIYIKVDDSEDQNGNCLKKFKQNPTILVNSINSSNIASTSMNNNNIMTQNKFRRSEQKRLPRVESVIISFYETVRELKLKIMKVFNVFPINQCLKTTEGVELQNNDATMEELNILPQSVILVQFDEEKIHKSKAITTQETGFKGTELMRF</sequence>
<dbReference type="Pfam" id="PF00443">
    <property type="entry name" value="UCH"/>
    <property type="match status" value="1"/>
</dbReference>
<evidence type="ECO:0000256" key="3">
    <source>
        <dbReference type="ARBA" id="ARBA00009085"/>
    </source>
</evidence>
<keyword evidence="12" id="KW-1185">Reference proteome</keyword>
<dbReference type="GO" id="GO:0004843">
    <property type="term" value="F:cysteine-type deubiquitinase activity"/>
    <property type="evidence" value="ECO:0007669"/>
    <property type="project" value="UniProtKB-EC"/>
</dbReference>
<keyword evidence="9" id="KW-0539">Nucleus</keyword>
<evidence type="ECO:0000256" key="6">
    <source>
        <dbReference type="ARBA" id="ARBA00022786"/>
    </source>
</evidence>
<dbReference type="PROSITE" id="PS00973">
    <property type="entry name" value="USP_2"/>
    <property type="match status" value="1"/>
</dbReference>
<dbReference type="GO" id="GO:0005829">
    <property type="term" value="C:cytosol"/>
    <property type="evidence" value="ECO:0007669"/>
    <property type="project" value="TreeGrafter"/>
</dbReference>
<dbReference type="InterPro" id="IPR038765">
    <property type="entry name" value="Papain-like_cys_pep_sf"/>
</dbReference>
<dbReference type="PROSITE" id="PS50235">
    <property type="entry name" value="USP_3"/>
    <property type="match status" value="1"/>
</dbReference>
<dbReference type="EMBL" id="VUJU01002310">
    <property type="protein sequence ID" value="KAF0761749.1"/>
    <property type="molecule type" value="Genomic_DNA"/>
</dbReference>
<comment type="subcellular location">
    <subcellularLocation>
        <location evidence="2">Nucleus</location>
    </subcellularLocation>
</comment>
<evidence type="ECO:0000313" key="12">
    <source>
        <dbReference type="Proteomes" id="UP000478052"/>
    </source>
</evidence>
<dbReference type="OrthoDB" id="289038at2759"/>